<evidence type="ECO:0000256" key="2">
    <source>
        <dbReference type="SAM" id="SignalP"/>
    </source>
</evidence>
<reference evidence="5" key="1">
    <citation type="submission" date="2016-10" db="EMBL/GenBank/DDBJ databases">
        <authorList>
            <person name="Varghese N."/>
            <person name="Submissions S."/>
        </authorList>
    </citation>
    <scope>NUCLEOTIDE SEQUENCE [LARGE SCALE GENOMIC DNA]</scope>
    <source>
        <strain evidence="5">KH1P1</strain>
    </source>
</reference>
<dbReference type="Proteomes" id="UP000199820">
    <property type="component" value="Unassembled WGS sequence"/>
</dbReference>
<dbReference type="STRING" id="1526.SAMN02910262_00156"/>
<dbReference type="RefSeq" id="WP_074647617.1">
    <property type="nucleotide sequence ID" value="NZ_FOIL01000001.1"/>
</dbReference>
<dbReference type="PROSITE" id="PS51257">
    <property type="entry name" value="PROKAR_LIPOPROTEIN"/>
    <property type="match status" value="1"/>
</dbReference>
<accession>A0A1I0A0D3</accession>
<proteinExistence type="predicted"/>
<dbReference type="SUPFAM" id="SSF53850">
    <property type="entry name" value="Periplasmic binding protein-like II"/>
    <property type="match status" value="1"/>
</dbReference>
<feature type="chain" id="PRO_5011772472" evidence="2">
    <location>
        <begin position="33"/>
        <end position="323"/>
    </location>
</feature>
<feature type="signal peptide" evidence="2">
    <location>
        <begin position="1"/>
        <end position="32"/>
    </location>
</feature>
<dbReference type="Pfam" id="PF00497">
    <property type="entry name" value="SBP_bac_3"/>
    <property type="match status" value="1"/>
</dbReference>
<dbReference type="InterPro" id="IPR001638">
    <property type="entry name" value="Solute-binding_3/MltF_N"/>
</dbReference>
<evidence type="ECO:0000313" key="4">
    <source>
        <dbReference type="EMBL" id="SES87501.1"/>
    </source>
</evidence>
<feature type="domain" description="Solute-binding protein family 3/N-terminal" evidence="3">
    <location>
        <begin position="70"/>
        <end position="308"/>
    </location>
</feature>
<dbReference type="eggNOG" id="COG0834">
    <property type="taxonomic scope" value="Bacteria"/>
</dbReference>
<dbReference type="EMBL" id="FOIL01000001">
    <property type="protein sequence ID" value="SES87501.1"/>
    <property type="molecule type" value="Genomic_DNA"/>
</dbReference>
<evidence type="ECO:0000256" key="1">
    <source>
        <dbReference type="ARBA" id="ARBA00022729"/>
    </source>
</evidence>
<protein>
    <submittedName>
        <fullName evidence="4">L-cystine transport system substrate-binding protein</fullName>
    </submittedName>
</protein>
<dbReference type="PANTHER" id="PTHR35936:SF19">
    <property type="entry name" value="AMINO-ACID-BINDING PROTEIN YXEM-RELATED"/>
    <property type="match status" value="1"/>
</dbReference>
<dbReference type="Gene3D" id="3.40.190.10">
    <property type="entry name" value="Periplasmic binding protein-like II"/>
    <property type="match status" value="2"/>
</dbReference>
<dbReference type="OrthoDB" id="9774451at2"/>
<dbReference type="SMART" id="SM00062">
    <property type="entry name" value="PBPb"/>
    <property type="match status" value="1"/>
</dbReference>
<dbReference type="PANTHER" id="PTHR35936">
    <property type="entry name" value="MEMBRANE-BOUND LYTIC MUREIN TRANSGLYCOSYLASE F"/>
    <property type="match status" value="1"/>
</dbReference>
<evidence type="ECO:0000313" key="5">
    <source>
        <dbReference type="Proteomes" id="UP000199820"/>
    </source>
</evidence>
<dbReference type="AlphaFoldDB" id="A0A1I0A0D3"/>
<keyword evidence="1 2" id="KW-0732">Signal</keyword>
<keyword evidence="5" id="KW-1185">Reference proteome</keyword>
<evidence type="ECO:0000259" key="3">
    <source>
        <dbReference type="SMART" id="SM00062"/>
    </source>
</evidence>
<name>A0A1I0A0D3_9FIRM</name>
<organism evidence="4 5">
    <name type="scientific">[Clostridium] aminophilum</name>
    <dbReference type="NCBI Taxonomy" id="1526"/>
    <lineage>
        <taxon>Bacteria</taxon>
        <taxon>Bacillati</taxon>
        <taxon>Bacillota</taxon>
        <taxon>Clostridia</taxon>
        <taxon>Lachnospirales</taxon>
        <taxon>Lachnospiraceae</taxon>
    </lineage>
</organism>
<sequence length="323" mass="35576">MRKNVKRTAAFSIATALTLGLAACGSSTANTAATNTAATNTAVTEAASQGSEAAAETVKSENPASGEVKTIQVAHTNYYKPYDFQTPDGGSDGYEVAVLKAVDELLPQYEFQFTPTTDDDLLVGVESGKYDVGTKGVWWTEARSKTYVFPKNYIGASVIGILFRAEDKDKYTDLEAFAKDGGKLVPIAPQNAQYNIVENFNKNHPDSQIKLEASDAFQVSDAYQWVTEGRYDAYFEIRTSYEANIVADDGEYHDYVDKLSYVPYEGIPTWPLFNRNNQELADAYDGAIEKLKADGTLSKLSKQYFGYDLFELVPKGYQKGDQL</sequence>
<gene>
    <name evidence="4" type="ORF">SAMN04487771_100133</name>
</gene>